<feature type="signal peptide" evidence="1">
    <location>
        <begin position="1"/>
        <end position="18"/>
    </location>
</feature>
<evidence type="ECO:0000313" key="2">
    <source>
        <dbReference type="EMBL" id="ORM74419.1"/>
    </source>
</evidence>
<proteinExistence type="predicted"/>
<dbReference type="RefSeq" id="WP_128599881.1">
    <property type="nucleotide sequence ID" value="NZ_MLFS01000007.1"/>
</dbReference>
<keyword evidence="3" id="KW-1185">Reference proteome</keyword>
<gene>
    <name evidence="2" type="ORF">HA48_03930</name>
</gene>
<feature type="chain" id="PRO_5012529824" evidence="1">
    <location>
        <begin position="19"/>
        <end position="121"/>
    </location>
</feature>
<reference evidence="2 3" key="1">
    <citation type="journal article" date="2017" name="Antonie Van Leeuwenhoek">
        <title>Phylogenomic resolution of the bacterial genus Pantoea and its relationship with Erwinia and Tatumella.</title>
        <authorList>
            <person name="Palmer M."/>
            <person name="Steenkamp E.T."/>
            <person name="Coetzee M.P."/>
            <person name="Chan W.Y."/>
            <person name="van Zyl E."/>
            <person name="De Maayer P."/>
            <person name="Coutinho T.A."/>
            <person name="Blom J."/>
            <person name="Smits T.H."/>
            <person name="Duffy B."/>
            <person name="Venter S.N."/>
        </authorList>
    </citation>
    <scope>NUCLEOTIDE SEQUENCE [LARGE SCALE GENOMIC DNA]</scope>
    <source>
        <strain evidence="2 3">LMG 26277</strain>
    </source>
</reference>
<evidence type="ECO:0000313" key="3">
    <source>
        <dbReference type="Proteomes" id="UP000193104"/>
    </source>
</evidence>
<dbReference type="Proteomes" id="UP000193104">
    <property type="component" value="Unassembled WGS sequence"/>
</dbReference>
<organism evidence="2 3">
    <name type="scientific">Pantoea wallisii</name>
    <dbReference type="NCBI Taxonomy" id="1076551"/>
    <lineage>
        <taxon>Bacteria</taxon>
        <taxon>Pseudomonadati</taxon>
        <taxon>Pseudomonadota</taxon>
        <taxon>Gammaproteobacteria</taxon>
        <taxon>Enterobacterales</taxon>
        <taxon>Erwiniaceae</taxon>
        <taxon>Pantoea</taxon>
    </lineage>
</organism>
<dbReference type="OrthoDB" id="5878398at2"/>
<dbReference type="AlphaFoldDB" id="A0A1X1DCK7"/>
<keyword evidence="1" id="KW-0732">Signal</keyword>
<dbReference type="EMBL" id="MLFS01000007">
    <property type="protein sequence ID" value="ORM74419.1"/>
    <property type="molecule type" value="Genomic_DNA"/>
</dbReference>
<accession>A0A1X1DCK7</accession>
<evidence type="ECO:0000256" key="1">
    <source>
        <dbReference type="SAM" id="SignalP"/>
    </source>
</evidence>
<comment type="caution">
    <text evidence="2">The sequence shown here is derived from an EMBL/GenBank/DDBJ whole genome shotgun (WGS) entry which is preliminary data.</text>
</comment>
<sequence>MKKLLGLAALLTTFAAQADFIHPLDFNGSDAQKQEVIDFIQSRVKADYCNGQLDMCQPTTLRMMEQQNLSAFKKLTQAKDRKVMDRVIKDYCNGSLDMCNYTTIEMMYQQNLKASGEKLTW</sequence>
<protein>
    <submittedName>
        <fullName evidence="2">Uncharacterized protein</fullName>
    </submittedName>
</protein>
<name>A0A1X1DCK7_9GAMM</name>